<gene>
    <name evidence="3 4" type="primary">LOC106157584</name>
</gene>
<reference evidence="3 4" key="1">
    <citation type="submission" date="2025-04" db="UniProtKB">
        <authorList>
            <consortium name="RefSeq"/>
        </authorList>
    </citation>
    <scope>IDENTIFICATION</scope>
    <source>
        <tissue evidence="3 4">Gonads</tissue>
    </source>
</reference>
<proteinExistence type="predicted"/>
<keyword evidence="1" id="KW-1133">Transmembrane helix</keyword>
<evidence type="ECO:0000313" key="4">
    <source>
        <dbReference type="RefSeq" id="XP_023930219.1"/>
    </source>
</evidence>
<sequence length="376" mass="40932">MMEYSNPSFTDGDQGEEEMYKPIQNGGARKYPYPYMRDHDNSVHREADGVAISDLPGDLGASDLQLADTWSIKTDSSSSELSKEEKICHAIVGVIIAAGVLAGVVCVVMYFAVWRDTSQGTKEKYFFGNQTVICNENYTAPDQSNGTTSWLFQCPSNQCQTPEGGAIYGSCCVKGHCRCYGEGYNSYTCLPEIPGCHVLPHQSRVAAPPTTTFKTSQSVYSCLNLQPSSPREVHILAAYTSNSLLHQMQNSVEMRGITVNITREGNSSKQVVLALSSFEAVQWTVDVPAGVNVSEILLFSPNIYSTVVPARHGSADSPKLPLVAIFRQPYGYGIDSEGYGSTPALLESVEEETQTKITSFTGSSVVDRFELTVGLM</sequence>
<dbReference type="RefSeq" id="XP_023930218.1">
    <property type="nucleotide sequence ID" value="XM_024074450.1"/>
</dbReference>
<name>A0A2R2MJ34_LINAN</name>
<keyword evidence="1" id="KW-0812">Transmembrane</keyword>
<feature type="transmembrane region" description="Helical" evidence="1">
    <location>
        <begin position="87"/>
        <end position="114"/>
    </location>
</feature>
<dbReference type="OrthoDB" id="5986449at2759"/>
<evidence type="ECO:0000313" key="3">
    <source>
        <dbReference type="RefSeq" id="XP_023930218.1"/>
    </source>
</evidence>
<dbReference type="Proteomes" id="UP000085678">
    <property type="component" value="Unplaced"/>
</dbReference>
<dbReference type="RefSeq" id="XP_023930219.1">
    <property type="nucleotide sequence ID" value="XM_024074451.1"/>
</dbReference>
<evidence type="ECO:0000313" key="2">
    <source>
        <dbReference type="Proteomes" id="UP000085678"/>
    </source>
</evidence>
<dbReference type="AlphaFoldDB" id="A0A2R2MJ34"/>
<protein>
    <submittedName>
        <fullName evidence="3 4">Uncharacterized protein LOC106157584</fullName>
    </submittedName>
</protein>
<keyword evidence="2" id="KW-1185">Reference proteome</keyword>
<dbReference type="KEGG" id="lak:106169039"/>
<dbReference type="RefSeq" id="XP_013403782.2">
    <property type="nucleotide sequence ID" value="XM_013548328.2"/>
</dbReference>
<dbReference type="GeneID" id="106157584"/>
<keyword evidence="1" id="KW-0472">Membrane</keyword>
<organism evidence="2 3">
    <name type="scientific">Lingula anatina</name>
    <name type="common">Brachiopod</name>
    <name type="synonym">Lingula unguis</name>
    <dbReference type="NCBI Taxonomy" id="7574"/>
    <lineage>
        <taxon>Eukaryota</taxon>
        <taxon>Metazoa</taxon>
        <taxon>Spiralia</taxon>
        <taxon>Lophotrochozoa</taxon>
        <taxon>Brachiopoda</taxon>
        <taxon>Linguliformea</taxon>
        <taxon>Lingulata</taxon>
        <taxon>Lingulida</taxon>
        <taxon>Linguloidea</taxon>
        <taxon>Lingulidae</taxon>
        <taxon>Lingula</taxon>
    </lineage>
</organism>
<dbReference type="KEGG" id="lak:106157584"/>
<evidence type="ECO:0000256" key="1">
    <source>
        <dbReference type="SAM" id="Phobius"/>
    </source>
</evidence>
<accession>A0A2R2MJ34</accession>